<dbReference type="PANTHER" id="PTHR45624:SF53">
    <property type="entry name" value="MITOCHONDRIAL CARRIER PROTEIN"/>
    <property type="match status" value="1"/>
</dbReference>
<name>A0A0M0KA92_9EUKA</name>
<dbReference type="InterPro" id="IPR050567">
    <property type="entry name" value="Mitochondrial_Carrier"/>
</dbReference>
<keyword evidence="7" id="KW-0496">Mitochondrion</keyword>
<evidence type="ECO:0000313" key="12">
    <source>
        <dbReference type="Proteomes" id="UP000037460"/>
    </source>
</evidence>
<dbReference type="PANTHER" id="PTHR45624">
    <property type="entry name" value="MITOCHONDRIAL BASIC AMINO ACIDS TRANSPORTER-RELATED"/>
    <property type="match status" value="1"/>
</dbReference>
<dbReference type="GO" id="GO:0031966">
    <property type="term" value="C:mitochondrial membrane"/>
    <property type="evidence" value="ECO:0007669"/>
    <property type="project" value="UniProtKB-SubCell"/>
</dbReference>
<dbReference type="InterPro" id="IPR023395">
    <property type="entry name" value="MCP_dom_sf"/>
</dbReference>
<evidence type="ECO:0000256" key="7">
    <source>
        <dbReference type="ARBA" id="ARBA00023128"/>
    </source>
</evidence>
<dbReference type="InterPro" id="IPR018108">
    <property type="entry name" value="MCP_transmembrane"/>
</dbReference>
<keyword evidence="12" id="KW-1185">Reference proteome</keyword>
<evidence type="ECO:0000256" key="3">
    <source>
        <dbReference type="ARBA" id="ARBA00022448"/>
    </source>
</evidence>
<evidence type="ECO:0000313" key="11">
    <source>
        <dbReference type="EMBL" id="KOO35766.1"/>
    </source>
</evidence>
<keyword evidence="6" id="KW-1133">Transmembrane helix</keyword>
<dbReference type="OrthoDB" id="193856at2759"/>
<evidence type="ECO:0000256" key="9">
    <source>
        <dbReference type="PROSITE-ProRule" id="PRU00282"/>
    </source>
</evidence>
<evidence type="ECO:0000256" key="6">
    <source>
        <dbReference type="ARBA" id="ARBA00022989"/>
    </source>
</evidence>
<gene>
    <name evidence="11" type="ORF">Ctob_014521</name>
</gene>
<dbReference type="SUPFAM" id="SSF103506">
    <property type="entry name" value="Mitochondrial carrier"/>
    <property type="match status" value="1"/>
</dbReference>
<keyword evidence="3 10" id="KW-0813">Transport</keyword>
<evidence type="ECO:0000256" key="5">
    <source>
        <dbReference type="ARBA" id="ARBA00022737"/>
    </source>
</evidence>
<dbReference type="Gene3D" id="1.50.40.10">
    <property type="entry name" value="Mitochondrial carrier domain"/>
    <property type="match status" value="1"/>
</dbReference>
<evidence type="ECO:0000256" key="8">
    <source>
        <dbReference type="ARBA" id="ARBA00023136"/>
    </source>
</evidence>
<evidence type="ECO:0000256" key="10">
    <source>
        <dbReference type="RuleBase" id="RU000488"/>
    </source>
</evidence>
<protein>
    <submittedName>
        <fullName evidence="11">Uncharacterized protein</fullName>
    </submittedName>
</protein>
<comment type="subcellular location">
    <subcellularLocation>
        <location evidence="1">Mitochondrion membrane</location>
        <topology evidence="1">Multi-pass membrane protein</topology>
    </subcellularLocation>
</comment>
<organism evidence="11 12">
    <name type="scientific">Chrysochromulina tobinii</name>
    <dbReference type="NCBI Taxonomy" id="1460289"/>
    <lineage>
        <taxon>Eukaryota</taxon>
        <taxon>Haptista</taxon>
        <taxon>Haptophyta</taxon>
        <taxon>Prymnesiophyceae</taxon>
        <taxon>Prymnesiales</taxon>
        <taxon>Chrysochromulinaceae</taxon>
        <taxon>Chrysochromulina</taxon>
    </lineage>
</organism>
<feature type="repeat" description="Solcar" evidence="9">
    <location>
        <begin position="9"/>
        <end position="81"/>
    </location>
</feature>
<sequence>MAVNDAASSFTPLSFAAGSIAGAIGQLIGHPLDTLKVFAQTNARPEALSLRVLYRGAAMPIATSGAVQALNLGIFENARRWISRARPDAGPLLRDGLAGSIAGLSISAFTCPLSRIKVLQQTAGTGTLATVRAAAASGTLYAGFGPTVAFEASRGLYMASYTWLKHALHASAHAGARNGAQDDARQSYTWLKHAFGSAGGSGAVAGSREADGSLVPLWVRSCAGAGANLICWGVMYPVDLVRCTLQAVPASMPAMAPATAPATAPTTAPTTALTTALTTAPATAMPESGRRVVVGALDLPAVLPAGALSVGGGPFALVDRTLSRAGFVAFVAQGGGEQRVTDYMDGNYLNAIKDYLPPNGNVASFGGDLPAQQVLGEPRRAHQDRRRRHLYAHDGAIYTRTNSVHESPPGFSGGRVMVFDPPKALPDHRPATN</sequence>
<comment type="caution">
    <text evidence="11">The sequence shown here is derived from an EMBL/GenBank/DDBJ whole genome shotgun (WGS) entry which is preliminary data.</text>
</comment>
<proteinExistence type="inferred from homology"/>
<evidence type="ECO:0000256" key="1">
    <source>
        <dbReference type="ARBA" id="ARBA00004225"/>
    </source>
</evidence>
<evidence type="ECO:0000256" key="2">
    <source>
        <dbReference type="ARBA" id="ARBA00006375"/>
    </source>
</evidence>
<dbReference type="GO" id="GO:0022857">
    <property type="term" value="F:transmembrane transporter activity"/>
    <property type="evidence" value="ECO:0007669"/>
    <property type="project" value="TreeGrafter"/>
</dbReference>
<dbReference type="Pfam" id="PF00153">
    <property type="entry name" value="Mito_carr"/>
    <property type="match status" value="1"/>
</dbReference>
<keyword evidence="5" id="KW-0677">Repeat</keyword>
<keyword evidence="8 9" id="KW-0472">Membrane</keyword>
<dbReference type="PROSITE" id="PS50920">
    <property type="entry name" value="SOLCAR"/>
    <property type="match status" value="1"/>
</dbReference>
<keyword evidence="4 9" id="KW-0812">Transmembrane</keyword>
<accession>A0A0M0KA92</accession>
<evidence type="ECO:0000256" key="4">
    <source>
        <dbReference type="ARBA" id="ARBA00022692"/>
    </source>
</evidence>
<reference evidence="12" key="1">
    <citation type="journal article" date="2015" name="PLoS Genet.">
        <title>Genome Sequence and Transcriptome Analyses of Chrysochromulina tobin: Metabolic Tools for Enhanced Algal Fitness in the Prominent Order Prymnesiales (Haptophyceae).</title>
        <authorList>
            <person name="Hovde B.T."/>
            <person name="Deodato C.R."/>
            <person name="Hunsperger H.M."/>
            <person name="Ryken S.A."/>
            <person name="Yost W."/>
            <person name="Jha R.K."/>
            <person name="Patterson J."/>
            <person name="Monnat R.J. Jr."/>
            <person name="Barlow S.B."/>
            <person name="Starkenburg S.R."/>
            <person name="Cattolico R.A."/>
        </authorList>
    </citation>
    <scope>NUCLEOTIDE SEQUENCE</scope>
    <source>
        <strain evidence="12">CCMP291</strain>
    </source>
</reference>
<dbReference type="Proteomes" id="UP000037460">
    <property type="component" value="Unassembled WGS sequence"/>
</dbReference>
<dbReference type="AlphaFoldDB" id="A0A0M0KA92"/>
<dbReference type="EMBL" id="JWZX01000760">
    <property type="protein sequence ID" value="KOO35766.1"/>
    <property type="molecule type" value="Genomic_DNA"/>
</dbReference>
<comment type="similarity">
    <text evidence="2 10">Belongs to the mitochondrial carrier (TC 2.A.29) family.</text>
</comment>